<feature type="compositionally biased region" description="Basic and acidic residues" evidence="10">
    <location>
        <begin position="391"/>
        <end position="406"/>
    </location>
</feature>
<accession>Q2J0F5</accession>
<keyword evidence="4" id="KW-0133">Cell shape</keyword>
<dbReference type="SUPFAM" id="SSF56601">
    <property type="entry name" value="beta-lactamase/transpeptidase-like"/>
    <property type="match status" value="1"/>
</dbReference>
<dbReference type="GO" id="GO:0008360">
    <property type="term" value="P:regulation of cell shape"/>
    <property type="evidence" value="ECO:0007669"/>
    <property type="project" value="UniProtKB-KW"/>
</dbReference>
<keyword evidence="12" id="KW-0121">Carboxypeptidase</keyword>
<feature type="active site" description="Acyl-ester intermediate" evidence="7">
    <location>
        <position position="60"/>
    </location>
</feature>
<evidence type="ECO:0000313" key="13">
    <source>
        <dbReference type="Proteomes" id="UP000008809"/>
    </source>
</evidence>
<feature type="compositionally biased region" description="Low complexity" evidence="10">
    <location>
        <begin position="418"/>
        <end position="491"/>
    </location>
</feature>
<dbReference type="InterPro" id="IPR001967">
    <property type="entry name" value="Peptidase_S11_N"/>
</dbReference>
<dbReference type="PRINTS" id="PR00725">
    <property type="entry name" value="DADACBPTASE1"/>
</dbReference>
<evidence type="ECO:0000256" key="6">
    <source>
        <dbReference type="ARBA" id="ARBA00023316"/>
    </source>
</evidence>
<comment type="similarity">
    <text evidence="1 9">Belongs to the peptidase S11 family.</text>
</comment>
<keyword evidence="3 12" id="KW-0378">Hydrolase</keyword>
<dbReference type="GO" id="GO:0009252">
    <property type="term" value="P:peptidoglycan biosynthetic process"/>
    <property type="evidence" value="ECO:0007669"/>
    <property type="project" value="UniProtKB-KW"/>
</dbReference>
<dbReference type="InterPro" id="IPR018044">
    <property type="entry name" value="Peptidase_S11"/>
</dbReference>
<dbReference type="Pfam" id="PF00768">
    <property type="entry name" value="Peptidase_S11"/>
    <property type="match status" value="1"/>
</dbReference>
<dbReference type="GO" id="GO:0009002">
    <property type="term" value="F:serine-type D-Ala-D-Ala carboxypeptidase activity"/>
    <property type="evidence" value="ECO:0007669"/>
    <property type="project" value="UniProtKB-EC"/>
</dbReference>
<keyword evidence="12" id="KW-0645">Protease</keyword>
<dbReference type="HOGENOM" id="CLU_027070_1_4_5"/>
<dbReference type="PANTHER" id="PTHR21581">
    <property type="entry name" value="D-ALANYL-D-ALANINE CARBOXYPEPTIDASE"/>
    <property type="match status" value="1"/>
</dbReference>
<keyword evidence="6" id="KW-0961">Cell wall biogenesis/degradation</keyword>
<feature type="active site" description="Proton acceptor" evidence="7">
    <location>
        <position position="63"/>
    </location>
</feature>
<dbReference type="RefSeq" id="WP_011440243.1">
    <property type="nucleotide sequence ID" value="NC_007778.1"/>
</dbReference>
<organism evidence="12 13">
    <name type="scientific">Rhodopseudomonas palustris (strain HaA2)</name>
    <dbReference type="NCBI Taxonomy" id="316058"/>
    <lineage>
        <taxon>Bacteria</taxon>
        <taxon>Pseudomonadati</taxon>
        <taxon>Pseudomonadota</taxon>
        <taxon>Alphaproteobacteria</taxon>
        <taxon>Hyphomicrobiales</taxon>
        <taxon>Nitrobacteraceae</taxon>
        <taxon>Rhodopseudomonas</taxon>
    </lineage>
</organism>
<evidence type="ECO:0000256" key="8">
    <source>
        <dbReference type="PIRSR" id="PIRSR618044-2"/>
    </source>
</evidence>
<dbReference type="GO" id="GO:0006508">
    <property type="term" value="P:proteolysis"/>
    <property type="evidence" value="ECO:0007669"/>
    <property type="project" value="InterPro"/>
</dbReference>
<evidence type="ECO:0000259" key="11">
    <source>
        <dbReference type="Pfam" id="PF00768"/>
    </source>
</evidence>
<evidence type="ECO:0000256" key="3">
    <source>
        <dbReference type="ARBA" id="ARBA00022801"/>
    </source>
</evidence>
<gene>
    <name evidence="12" type="ordered locus">RPB_1345</name>
</gene>
<keyword evidence="2" id="KW-0732">Signal</keyword>
<dbReference type="STRING" id="316058.RPB_1345"/>
<evidence type="ECO:0000256" key="1">
    <source>
        <dbReference type="ARBA" id="ARBA00007164"/>
    </source>
</evidence>
<evidence type="ECO:0000313" key="12">
    <source>
        <dbReference type="EMBL" id="ABD06055.1"/>
    </source>
</evidence>
<sequence length="499" mass="52042">MQFFTAQPRSPSLFWITLTALLMLTALPRIASAEALLLVEADTGKVLQAENATYPWYPASVTKIMTAYVTLKAVKEGRLTLDSLLTVSPVAAAQSPSKMGFAPGTLITVDNALKMMMVKSANDIAVVLAEGVGGSVDGFSDMMNTTAQRLGMTQTHYVNPNGLPAEGQVTSARDLAILARAVLRDLPEYEHFMHIPAIRFGKRVTHNFNKLIGRYPGADGFKTGFICASGYNLVASATRNGRRLIAVVLGANSGQDRAVKAAQLLERGFSANTLAWLTPSLGTVDNLAPIDATPPNLRDEMCGPKRKRPASDEDEQVASVIANGDTMLSMFSPPALRPVDMIAAAPAPTEPVQVYTGPTRTGAALIAAAASDAERQAAAGKKKLAKKKNAKPKDDVKDAALGEKHNGRTTVTIDTSKPKPAAAKPDVARPAAAKPAATKPATAKPANAKPAGAKAANAKPAAKPETPAAADKQAPPAKPKAAAAKPGPKAATGETRPGT</sequence>
<dbReference type="InterPro" id="IPR012338">
    <property type="entry name" value="Beta-lactam/transpept-like"/>
</dbReference>
<dbReference type="eggNOG" id="COG1686">
    <property type="taxonomic scope" value="Bacteria"/>
</dbReference>
<evidence type="ECO:0000256" key="4">
    <source>
        <dbReference type="ARBA" id="ARBA00022960"/>
    </source>
</evidence>
<proteinExistence type="inferred from homology"/>
<name>Q2J0F5_RHOP2</name>
<feature type="binding site" evidence="8">
    <location>
        <position position="222"/>
    </location>
    <ligand>
        <name>substrate</name>
    </ligand>
</feature>
<feature type="domain" description="Peptidase S11 D-alanyl-D-alanine carboxypeptidase A N-terminal" evidence="11">
    <location>
        <begin position="31"/>
        <end position="252"/>
    </location>
</feature>
<evidence type="ECO:0000256" key="10">
    <source>
        <dbReference type="SAM" id="MobiDB-lite"/>
    </source>
</evidence>
<dbReference type="AlphaFoldDB" id="Q2J0F5"/>
<dbReference type="Proteomes" id="UP000008809">
    <property type="component" value="Chromosome"/>
</dbReference>
<dbReference type="PANTHER" id="PTHR21581:SF6">
    <property type="entry name" value="TRAFFICKING PROTEIN PARTICLE COMPLEX SUBUNIT 12"/>
    <property type="match status" value="1"/>
</dbReference>
<keyword evidence="5" id="KW-0573">Peptidoglycan synthesis</keyword>
<dbReference type="EC" id="3.4.16.4" evidence="12"/>
<reference evidence="12 13" key="1">
    <citation type="submission" date="2006-01" db="EMBL/GenBank/DDBJ databases">
        <title>Complete sequence of Rhodopseudomonas palustris HaA2.</title>
        <authorList>
            <consortium name="US DOE Joint Genome Institute"/>
            <person name="Copeland A."/>
            <person name="Lucas S."/>
            <person name="Lapidus A."/>
            <person name="Barry K."/>
            <person name="Detter J.C."/>
            <person name="Glavina T."/>
            <person name="Hammon N."/>
            <person name="Israni S."/>
            <person name="Pitluck S."/>
            <person name="Chain P."/>
            <person name="Malfatti S."/>
            <person name="Shin M."/>
            <person name="Vergez L."/>
            <person name="Schmutz J."/>
            <person name="Larimer F."/>
            <person name="Land M."/>
            <person name="Hauser L."/>
            <person name="Pelletier D.A."/>
            <person name="Kyrpides N."/>
            <person name="Anderson I."/>
            <person name="Oda Y."/>
            <person name="Harwood C.S."/>
            <person name="Richardson P."/>
        </authorList>
    </citation>
    <scope>NUCLEOTIDE SEQUENCE [LARGE SCALE GENOMIC DNA]</scope>
    <source>
        <strain evidence="12 13">HaA2</strain>
    </source>
</reference>
<evidence type="ECO:0000256" key="7">
    <source>
        <dbReference type="PIRSR" id="PIRSR618044-1"/>
    </source>
</evidence>
<dbReference type="EMBL" id="CP000250">
    <property type="protein sequence ID" value="ABD06055.1"/>
    <property type="molecule type" value="Genomic_DNA"/>
</dbReference>
<dbReference type="KEGG" id="rpb:RPB_1345"/>
<dbReference type="Gene3D" id="3.40.710.10">
    <property type="entry name" value="DD-peptidase/beta-lactamase superfamily"/>
    <property type="match status" value="1"/>
</dbReference>
<evidence type="ECO:0000256" key="5">
    <source>
        <dbReference type="ARBA" id="ARBA00022984"/>
    </source>
</evidence>
<evidence type="ECO:0000256" key="9">
    <source>
        <dbReference type="RuleBase" id="RU004016"/>
    </source>
</evidence>
<evidence type="ECO:0000256" key="2">
    <source>
        <dbReference type="ARBA" id="ARBA00022729"/>
    </source>
</evidence>
<feature type="region of interest" description="Disordered" evidence="10">
    <location>
        <begin position="378"/>
        <end position="499"/>
    </location>
</feature>
<dbReference type="GO" id="GO:0071555">
    <property type="term" value="P:cell wall organization"/>
    <property type="evidence" value="ECO:0007669"/>
    <property type="project" value="UniProtKB-KW"/>
</dbReference>
<feature type="active site" evidence="7">
    <location>
        <position position="120"/>
    </location>
</feature>
<keyword evidence="13" id="KW-1185">Reference proteome</keyword>
<protein>
    <submittedName>
        <fullName evidence="12">Serine-type D-Ala-D-Ala carboxypeptidase</fullName>
        <ecNumber evidence="12">3.4.16.4</ecNumber>
    </submittedName>
</protein>
<feature type="compositionally biased region" description="Basic residues" evidence="10">
    <location>
        <begin position="380"/>
        <end position="390"/>
    </location>
</feature>